<protein>
    <submittedName>
        <fullName evidence="2">Uncharacterized protein</fullName>
    </submittedName>
</protein>
<keyword evidence="1" id="KW-0175">Coiled coil</keyword>
<feature type="coiled-coil region" evidence="1">
    <location>
        <begin position="87"/>
        <end position="149"/>
    </location>
</feature>
<dbReference type="EMBL" id="MK072144">
    <property type="protein sequence ID" value="AYV79423.1"/>
    <property type="molecule type" value="Genomic_DNA"/>
</dbReference>
<organism evidence="2">
    <name type="scientific">Faunusvirus sp</name>
    <dbReference type="NCBI Taxonomy" id="2487766"/>
    <lineage>
        <taxon>Viruses</taxon>
        <taxon>Varidnaviria</taxon>
        <taxon>Bamfordvirae</taxon>
        <taxon>Nucleocytoviricota</taxon>
        <taxon>Megaviricetes</taxon>
        <taxon>Imitervirales</taxon>
        <taxon>Mimiviridae</taxon>
    </lineage>
</organism>
<name>A0A3G5A0Q7_9VIRU</name>
<evidence type="ECO:0000256" key="1">
    <source>
        <dbReference type="SAM" id="Coils"/>
    </source>
</evidence>
<sequence length="299" mass="35864">MNHHISQDAKNLQTRLKIEGQVLKNLYNQGKEAKREHVKLEQQLERITVEYKKQISELEISYKKQLKYKSDRMLEMLEVCRIAGEKCSKFNSNCVELTDENKKLKDRCMELEDENKRLKNKNIELEDENNKLKNENEIILFELDEYETEIILQSELKSKKDCTLFAHEICILYEAIIVDEVYDEKKSDKIKMSKLDDIQKSNRLLHEESDRWDKIKGELDILRYNKHVHMVKRLRNSECHAQYRSSEITIDKAKEIINTYIEQYETDERQIRYKQNVFNHIIDKIAQVKGNYPFIDDVL</sequence>
<feature type="coiled-coil region" evidence="1">
    <location>
        <begin position="23"/>
        <end position="57"/>
    </location>
</feature>
<proteinExistence type="predicted"/>
<evidence type="ECO:0000313" key="2">
    <source>
        <dbReference type="EMBL" id="AYV79423.1"/>
    </source>
</evidence>
<reference evidence="2" key="1">
    <citation type="submission" date="2018-10" db="EMBL/GenBank/DDBJ databases">
        <title>Hidden diversity of soil giant viruses.</title>
        <authorList>
            <person name="Schulz F."/>
            <person name="Alteio L."/>
            <person name="Goudeau D."/>
            <person name="Ryan E.M."/>
            <person name="Malmstrom R.R."/>
            <person name="Blanchard J."/>
            <person name="Woyke T."/>
        </authorList>
    </citation>
    <scope>NUCLEOTIDE SEQUENCE</scope>
    <source>
        <strain evidence="2">FNV1</strain>
    </source>
</reference>
<gene>
    <name evidence="2" type="ORF">Faunusvirus13_16</name>
</gene>
<accession>A0A3G5A0Q7</accession>